<reference evidence="1 2" key="1">
    <citation type="journal article" date="2012" name="Eukaryot. Cell">
        <title>Genome sequence of the fungus Glarea lozoyensis: the first genome sequence of a species from the Helotiaceae family.</title>
        <authorList>
            <person name="Youssar L."/>
            <person name="Gruening B.A."/>
            <person name="Erxleben A."/>
            <person name="Guenther S."/>
            <person name="Huettel W."/>
        </authorList>
    </citation>
    <scope>NUCLEOTIDE SEQUENCE [LARGE SCALE GENOMIC DNA]</scope>
    <source>
        <strain evidence="2">ATCC 74030 / MF5533</strain>
    </source>
</reference>
<accession>H0EU54</accession>
<dbReference type="EMBL" id="AGUE01000168">
    <property type="protein sequence ID" value="EHK97943.1"/>
    <property type="molecule type" value="Genomic_DNA"/>
</dbReference>
<proteinExistence type="predicted"/>
<evidence type="ECO:0000313" key="2">
    <source>
        <dbReference type="Proteomes" id="UP000005446"/>
    </source>
</evidence>
<dbReference type="AlphaFoldDB" id="H0EU54"/>
<organism evidence="1 2">
    <name type="scientific">Glarea lozoyensis (strain ATCC 74030 / MF5533)</name>
    <dbReference type="NCBI Taxonomy" id="1104152"/>
    <lineage>
        <taxon>Eukaryota</taxon>
        <taxon>Fungi</taxon>
        <taxon>Dikarya</taxon>
        <taxon>Ascomycota</taxon>
        <taxon>Pezizomycotina</taxon>
        <taxon>Leotiomycetes</taxon>
        <taxon>Helotiales</taxon>
        <taxon>Helotiaceae</taxon>
        <taxon>Glarea</taxon>
    </lineage>
</organism>
<dbReference type="InParanoid" id="H0EU54"/>
<sequence length="35" mass="3673">MKGLQGPGYIGIAVALEWLYGHVAGKLRSQSTSLA</sequence>
<gene>
    <name evidence="1" type="ORF">M7I_6283</name>
</gene>
<protein>
    <submittedName>
        <fullName evidence="1">Uncharacterized protein</fullName>
    </submittedName>
</protein>
<name>H0EU54_GLAL7</name>
<evidence type="ECO:0000313" key="1">
    <source>
        <dbReference type="EMBL" id="EHK97943.1"/>
    </source>
</evidence>
<dbReference type="HOGENOM" id="CLU_3368604_0_0_1"/>
<keyword evidence="2" id="KW-1185">Reference proteome</keyword>
<comment type="caution">
    <text evidence="1">The sequence shown here is derived from an EMBL/GenBank/DDBJ whole genome shotgun (WGS) entry which is preliminary data.</text>
</comment>
<dbReference type="Proteomes" id="UP000005446">
    <property type="component" value="Unassembled WGS sequence"/>
</dbReference>